<dbReference type="SUPFAM" id="SSF55874">
    <property type="entry name" value="ATPase domain of HSP90 chaperone/DNA topoisomerase II/histidine kinase"/>
    <property type="match status" value="1"/>
</dbReference>
<proteinExistence type="predicted"/>
<dbReference type="GO" id="GO:0005886">
    <property type="term" value="C:plasma membrane"/>
    <property type="evidence" value="ECO:0007669"/>
    <property type="project" value="UniProtKB-SubCell"/>
</dbReference>
<feature type="coiled-coil region" evidence="10">
    <location>
        <begin position="326"/>
        <end position="353"/>
    </location>
</feature>
<dbReference type="InterPro" id="IPR036890">
    <property type="entry name" value="HATPase_C_sf"/>
</dbReference>
<dbReference type="PANTHER" id="PTHR24421:SF37">
    <property type="entry name" value="SENSOR HISTIDINE KINASE NARS"/>
    <property type="match status" value="1"/>
</dbReference>
<feature type="transmembrane region" description="Helical" evidence="11">
    <location>
        <begin position="372"/>
        <end position="389"/>
    </location>
</feature>
<evidence type="ECO:0000313" key="14">
    <source>
        <dbReference type="EMBL" id="SOD89598.1"/>
    </source>
</evidence>
<dbReference type="SMART" id="SM00028">
    <property type="entry name" value="TPR"/>
    <property type="match status" value="4"/>
</dbReference>
<evidence type="ECO:0000256" key="1">
    <source>
        <dbReference type="ARBA" id="ARBA00004651"/>
    </source>
</evidence>
<evidence type="ECO:0000256" key="9">
    <source>
        <dbReference type="PROSITE-ProRule" id="PRU00339"/>
    </source>
</evidence>
<dbReference type="Pfam" id="PF07730">
    <property type="entry name" value="HisKA_3"/>
    <property type="match status" value="1"/>
</dbReference>
<evidence type="ECO:0000256" key="3">
    <source>
        <dbReference type="ARBA" id="ARBA00022679"/>
    </source>
</evidence>
<gene>
    <name evidence="14" type="ORF">SAMN06269250_3125</name>
</gene>
<keyword evidence="6 11" id="KW-1133">Transmembrane helix</keyword>
<dbReference type="SUPFAM" id="SSF48452">
    <property type="entry name" value="TPR-like"/>
    <property type="match status" value="2"/>
</dbReference>
<dbReference type="PROSITE" id="PS50109">
    <property type="entry name" value="HIS_KIN"/>
    <property type="match status" value="1"/>
</dbReference>
<dbReference type="Proteomes" id="UP000219452">
    <property type="component" value="Unassembled WGS sequence"/>
</dbReference>
<evidence type="ECO:0000313" key="15">
    <source>
        <dbReference type="Proteomes" id="UP000219452"/>
    </source>
</evidence>
<dbReference type="Gene3D" id="1.20.5.1930">
    <property type="match status" value="1"/>
</dbReference>
<keyword evidence="12" id="KW-0732">Signal</keyword>
<dbReference type="EMBL" id="OCNH01000002">
    <property type="protein sequence ID" value="SOD89598.1"/>
    <property type="molecule type" value="Genomic_DNA"/>
</dbReference>
<evidence type="ECO:0000256" key="6">
    <source>
        <dbReference type="ARBA" id="ARBA00022989"/>
    </source>
</evidence>
<keyword evidence="4 11" id="KW-0812">Transmembrane</keyword>
<dbReference type="InterPro" id="IPR005467">
    <property type="entry name" value="His_kinase_dom"/>
</dbReference>
<keyword evidence="9" id="KW-0802">TPR repeat</keyword>
<feature type="repeat" description="TPR" evidence="9">
    <location>
        <begin position="205"/>
        <end position="238"/>
    </location>
</feature>
<organism evidence="14 15">
    <name type="scientific">Spirosoma fluviale</name>
    <dbReference type="NCBI Taxonomy" id="1597977"/>
    <lineage>
        <taxon>Bacteria</taxon>
        <taxon>Pseudomonadati</taxon>
        <taxon>Bacteroidota</taxon>
        <taxon>Cytophagia</taxon>
        <taxon>Cytophagales</taxon>
        <taxon>Cytophagaceae</taxon>
        <taxon>Spirosoma</taxon>
    </lineage>
</organism>
<feature type="chain" id="PRO_5013375557" evidence="12">
    <location>
        <begin position="18"/>
        <end position="663"/>
    </location>
</feature>
<evidence type="ECO:0000256" key="7">
    <source>
        <dbReference type="ARBA" id="ARBA00023012"/>
    </source>
</evidence>
<evidence type="ECO:0000256" key="11">
    <source>
        <dbReference type="SAM" id="Phobius"/>
    </source>
</evidence>
<accession>A0A286G295</accession>
<dbReference type="Pfam" id="PF13176">
    <property type="entry name" value="TPR_7"/>
    <property type="match status" value="1"/>
</dbReference>
<dbReference type="InterPro" id="IPR003594">
    <property type="entry name" value="HATPase_dom"/>
</dbReference>
<dbReference type="PANTHER" id="PTHR24421">
    <property type="entry name" value="NITRATE/NITRITE SENSOR PROTEIN NARX-RELATED"/>
    <property type="match status" value="1"/>
</dbReference>
<feature type="signal peptide" evidence="12">
    <location>
        <begin position="1"/>
        <end position="17"/>
    </location>
</feature>
<dbReference type="RefSeq" id="WP_097126713.1">
    <property type="nucleotide sequence ID" value="NZ_OCNH01000002.1"/>
</dbReference>
<comment type="subcellular location">
    <subcellularLocation>
        <location evidence="1">Cell membrane</location>
        <topology evidence="1">Multi-pass membrane protein</topology>
    </subcellularLocation>
</comment>
<dbReference type="Gene3D" id="1.25.40.10">
    <property type="entry name" value="Tetratricopeptide repeat domain"/>
    <property type="match status" value="2"/>
</dbReference>
<dbReference type="SMART" id="SM00387">
    <property type="entry name" value="HATPase_c"/>
    <property type="match status" value="1"/>
</dbReference>
<keyword evidence="5 14" id="KW-0418">Kinase</keyword>
<dbReference type="OrthoDB" id="613934at2"/>
<sequence>MKKLLLFLCLLAQTGFAQVLRIDSLKQALRNVQNQPKGYAKDTLAYTTLKAIAVSYVDVNLDSAVHYNRLMIKICEDSTRQKDLIYAYQLAGYLYQLKGNHYESIRFHYKALPLAEKLKKYAQVASSKSALAHAFTSLKQYGKAEELCGQGLAVLEKNPNPYIELSILNVLGIIYRNQRNLQKALSVNQVMHELAQKEGDPWYQSHGLQAIGLVYKEMGDMKNAISYHQKALEVCHKKDGVDFAGRIDLEENILVNMADLYIRMKNWQLALLYCRLAKETAIPAKNSSILLEADEKLYTIYKQMGKPDKALKAYESYVLLKDSLSKEKNQQRIESLQAQYDNVQKTNALQRQTVNLLAEKNRSQALAQSRNGLFIGIVAILLILALLVSTNRRLQTKNREIDRQRGLLEMARSQLANANKTLETRVEERTRELVLVNQELVKKNEEIKTALYKGQTIERKRVALELHDNLSSLLSAVNMSMQAINPQNLSASEQSVYQNVRHLIQNAYSEVRNISHNILPAELEREGLSITLTTLVERLNQSSPLLFTLAINGLQSRLPVEIEFNVYSIVLELINNAIKHAQATTVAINLFRTNLGIDISVTDDGVGFAGSHAKRGVGLQNIQTRLDSLGGTFSITLPVEKGTRVAIKIPIETNSFNGNLPKL</sequence>
<keyword evidence="15" id="KW-1185">Reference proteome</keyword>
<evidence type="ECO:0000256" key="12">
    <source>
        <dbReference type="SAM" id="SignalP"/>
    </source>
</evidence>
<feature type="domain" description="Histidine kinase" evidence="13">
    <location>
        <begin position="461"/>
        <end position="653"/>
    </location>
</feature>
<dbReference type="InterPro" id="IPR019734">
    <property type="entry name" value="TPR_rpt"/>
</dbReference>
<feature type="coiled-coil region" evidence="10">
    <location>
        <begin position="394"/>
        <end position="439"/>
    </location>
</feature>
<dbReference type="InterPro" id="IPR011712">
    <property type="entry name" value="Sig_transdc_His_kin_sub3_dim/P"/>
</dbReference>
<keyword evidence="2" id="KW-1003">Cell membrane</keyword>
<dbReference type="InterPro" id="IPR050482">
    <property type="entry name" value="Sensor_HK_TwoCompSys"/>
</dbReference>
<name>A0A286G295_9BACT</name>
<dbReference type="Gene3D" id="3.30.565.10">
    <property type="entry name" value="Histidine kinase-like ATPase, C-terminal domain"/>
    <property type="match status" value="1"/>
</dbReference>
<dbReference type="AlphaFoldDB" id="A0A286G295"/>
<evidence type="ECO:0000256" key="8">
    <source>
        <dbReference type="ARBA" id="ARBA00023136"/>
    </source>
</evidence>
<evidence type="ECO:0000256" key="4">
    <source>
        <dbReference type="ARBA" id="ARBA00022692"/>
    </source>
</evidence>
<dbReference type="CDD" id="cd16917">
    <property type="entry name" value="HATPase_UhpB-NarQ-NarX-like"/>
    <property type="match status" value="1"/>
</dbReference>
<evidence type="ECO:0000259" key="13">
    <source>
        <dbReference type="PROSITE" id="PS50109"/>
    </source>
</evidence>
<keyword evidence="10" id="KW-0175">Coiled coil</keyword>
<dbReference type="GO" id="GO:0046983">
    <property type="term" value="F:protein dimerization activity"/>
    <property type="evidence" value="ECO:0007669"/>
    <property type="project" value="InterPro"/>
</dbReference>
<evidence type="ECO:0000256" key="10">
    <source>
        <dbReference type="SAM" id="Coils"/>
    </source>
</evidence>
<dbReference type="Pfam" id="PF02518">
    <property type="entry name" value="HATPase_c"/>
    <property type="match status" value="1"/>
</dbReference>
<keyword evidence="8 11" id="KW-0472">Membrane</keyword>
<keyword evidence="3" id="KW-0808">Transferase</keyword>
<keyword evidence="7" id="KW-0902">Two-component regulatory system</keyword>
<reference evidence="15" key="1">
    <citation type="submission" date="2017-09" db="EMBL/GenBank/DDBJ databases">
        <authorList>
            <person name="Varghese N."/>
            <person name="Submissions S."/>
        </authorList>
    </citation>
    <scope>NUCLEOTIDE SEQUENCE [LARGE SCALE GENOMIC DNA]</scope>
    <source>
        <strain evidence="15">DSM 29961</strain>
    </source>
</reference>
<dbReference type="InterPro" id="IPR011990">
    <property type="entry name" value="TPR-like_helical_dom_sf"/>
</dbReference>
<dbReference type="GO" id="GO:0000155">
    <property type="term" value="F:phosphorelay sensor kinase activity"/>
    <property type="evidence" value="ECO:0007669"/>
    <property type="project" value="InterPro"/>
</dbReference>
<dbReference type="PROSITE" id="PS50005">
    <property type="entry name" value="TPR"/>
    <property type="match status" value="1"/>
</dbReference>
<protein>
    <submittedName>
        <fullName evidence="14">Signal transduction histidine kinase</fullName>
    </submittedName>
</protein>
<evidence type="ECO:0000256" key="2">
    <source>
        <dbReference type="ARBA" id="ARBA00022475"/>
    </source>
</evidence>
<evidence type="ECO:0000256" key="5">
    <source>
        <dbReference type="ARBA" id="ARBA00022777"/>
    </source>
</evidence>